<organism evidence="7 8">
    <name type="scientific">Rhodospirillum rubrum (strain ATCC 11170 / ATH 1.1.1 / DSM 467 / LMG 4362 / NCIMB 8255 / S1)</name>
    <dbReference type="NCBI Taxonomy" id="269796"/>
    <lineage>
        <taxon>Bacteria</taxon>
        <taxon>Pseudomonadati</taxon>
        <taxon>Pseudomonadota</taxon>
        <taxon>Alphaproteobacteria</taxon>
        <taxon>Rhodospirillales</taxon>
        <taxon>Rhodospirillaceae</taxon>
        <taxon>Rhodospirillum</taxon>
    </lineage>
</organism>
<feature type="domain" description="O-antigen ligase-related" evidence="6">
    <location>
        <begin position="202"/>
        <end position="353"/>
    </location>
</feature>
<evidence type="ECO:0000313" key="7">
    <source>
        <dbReference type="EMBL" id="ABC22914.1"/>
    </source>
</evidence>
<feature type="transmembrane region" description="Helical" evidence="5">
    <location>
        <begin position="374"/>
        <end position="391"/>
    </location>
</feature>
<dbReference type="AlphaFoldDB" id="Q2RSI1"/>
<evidence type="ECO:0000256" key="1">
    <source>
        <dbReference type="ARBA" id="ARBA00004141"/>
    </source>
</evidence>
<keyword evidence="2 5" id="KW-0812">Transmembrane</keyword>
<evidence type="ECO:0000256" key="2">
    <source>
        <dbReference type="ARBA" id="ARBA00022692"/>
    </source>
</evidence>
<comment type="subcellular location">
    <subcellularLocation>
        <location evidence="1">Membrane</location>
        <topology evidence="1">Multi-pass membrane protein</topology>
    </subcellularLocation>
</comment>
<dbReference type="EMBL" id="CP000230">
    <property type="protein sequence ID" value="ABC22914.1"/>
    <property type="molecule type" value="Genomic_DNA"/>
</dbReference>
<reference evidence="7 8" key="1">
    <citation type="journal article" date="2011" name="Stand. Genomic Sci.">
        <title>Complete genome sequence of Rhodospirillum rubrum type strain (S1).</title>
        <authorList>
            <person name="Munk A.C."/>
            <person name="Copeland A."/>
            <person name="Lucas S."/>
            <person name="Lapidus A."/>
            <person name="Del Rio T.G."/>
            <person name="Barry K."/>
            <person name="Detter J.C."/>
            <person name="Hammon N."/>
            <person name="Israni S."/>
            <person name="Pitluck S."/>
            <person name="Brettin T."/>
            <person name="Bruce D."/>
            <person name="Han C."/>
            <person name="Tapia R."/>
            <person name="Gilna P."/>
            <person name="Schmutz J."/>
            <person name="Larimer F."/>
            <person name="Land M."/>
            <person name="Kyrpides N.C."/>
            <person name="Mavromatis K."/>
            <person name="Richardson P."/>
            <person name="Rohde M."/>
            <person name="Goker M."/>
            <person name="Klenk H.P."/>
            <person name="Zhang Y."/>
            <person name="Roberts G.P."/>
            <person name="Reslewic S."/>
            <person name="Schwartz D.C."/>
        </authorList>
    </citation>
    <scope>NUCLEOTIDE SEQUENCE [LARGE SCALE GENOMIC DNA]</scope>
    <source>
        <strain evidence="8">ATCC 11170 / ATH 1.1.1 / DSM 467 / LMG 4362 / NCIMB 8255 / S1</strain>
    </source>
</reference>
<protein>
    <submittedName>
        <fullName evidence="7">O-antigen polymerase</fullName>
    </submittedName>
</protein>
<dbReference type="InterPro" id="IPR051533">
    <property type="entry name" value="WaaL-like"/>
</dbReference>
<evidence type="ECO:0000256" key="3">
    <source>
        <dbReference type="ARBA" id="ARBA00022989"/>
    </source>
</evidence>
<feature type="transmembrane region" description="Helical" evidence="5">
    <location>
        <begin position="219"/>
        <end position="244"/>
    </location>
</feature>
<evidence type="ECO:0000259" key="6">
    <source>
        <dbReference type="Pfam" id="PF04932"/>
    </source>
</evidence>
<proteinExistence type="predicted"/>
<dbReference type="PANTHER" id="PTHR37422">
    <property type="entry name" value="TEICHURONIC ACID BIOSYNTHESIS PROTEIN TUAE"/>
    <property type="match status" value="1"/>
</dbReference>
<evidence type="ECO:0000313" key="8">
    <source>
        <dbReference type="Proteomes" id="UP000001929"/>
    </source>
</evidence>
<feature type="transmembrane region" description="Helical" evidence="5">
    <location>
        <begin position="397"/>
        <end position="418"/>
    </location>
</feature>
<feature type="transmembrane region" description="Helical" evidence="5">
    <location>
        <begin position="169"/>
        <end position="191"/>
    </location>
</feature>
<dbReference type="HOGENOM" id="CLU_052158_0_0_5"/>
<dbReference type="Pfam" id="PF04932">
    <property type="entry name" value="Wzy_C"/>
    <property type="match status" value="1"/>
</dbReference>
<keyword evidence="4 5" id="KW-0472">Membrane</keyword>
<feature type="transmembrane region" description="Helical" evidence="5">
    <location>
        <begin position="70"/>
        <end position="89"/>
    </location>
</feature>
<sequence length="424" mass="44552">MTPNAPPRPSTVVFGGGRDWAALAALAAVPLTAALTHSQLVIPVGLIALLGLVTVALEDRPLSARLPLRSPFLALGALIALWGLLSLGWTPTGKAAPRDAWTVVAIVLGTPLCARLLARPVGEGPWGLMPRVMATVLGLCALLVFIETYSLWGPQVLIQGADAPVAKRVLAMNGVMSVLSLLVWPTALALWIQGRRRWAIGLAVVVALAVARGTSEASLLGLCVGGLAFALALLAPVLVVRLVSWGMAVVMVASPLVIKAVFASGLFTLIAPHLGFSVQHRLLIWRFIADRLAEKPWMGWGIAASRSFQDLRVPTAFHDGALGWVVRDLQIVPIHPHNMPLQLWFELGVVGVVPVLIGLGLLGWRLGKLADGRLATATVAGLLASGLTMAMGTYNLWQGWVLCAAAVAGCLMAGALATGRQGRC</sequence>
<dbReference type="KEGG" id="rru:Rru_A2114"/>
<feature type="transmembrane region" description="Helical" evidence="5">
    <location>
        <begin position="40"/>
        <end position="58"/>
    </location>
</feature>
<dbReference type="InterPro" id="IPR007016">
    <property type="entry name" value="O-antigen_ligase-rel_domated"/>
</dbReference>
<evidence type="ECO:0000256" key="4">
    <source>
        <dbReference type="ARBA" id="ARBA00023136"/>
    </source>
</evidence>
<feature type="transmembrane region" description="Helical" evidence="5">
    <location>
        <begin position="256"/>
        <end position="276"/>
    </location>
</feature>
<keyword evidence="8" id="KW-1185">Reference proteome</keyword>
<dbReference type="RefSeq" id="WP_011389963.1">
    <property type="nucleotide sequence ID" value="NC_007643.1"/>
</dbReference>
<keyword evidence="3 5" id="KW-1133">Transmembrane helix</keyword>
<feature type="transmembrane region" description="Helical" evidence="5">
    <location>
        <begin position="130"/>
        <end position="149"/>
    </location>
</feature>
<accession>Q2RSI1</accession>
<feature type="transmembrane region" description="Helical" evidence="5">
    <location>
        <begin position="101"/>
        <end position="118"/>
    </location>
</feature>
<dbReference type="GO" id="GO:0016020">
    <property type="term" value="C:membrane"/>
    <property type="evidence" value="ECO:0007669"/>
    <property type="project" value="UniProtKB-SubCell"/>
</dbReference>
<evidence type="ECO:0000256" key="5">
    <source>
        <dbReference type="SAM" id="Phobius"/>
    </source>
</evidence>
<dbReference type="Proteomes" id="UP000001929">
    <property type="component" value="Chromosome"/>
</dbReference>
<dbReference type="PATRIC" id="fig|269796.9.peg.2205"/>
<feature type="transmembrane region" description="Helical" evidence="5">
    <location>
        <begin position="198"/>
        <end position="213"/>
    </location>
</feature>
<dbReference type="PANTHER" id="PTHR37422:SF23">
    <property type="entry name" value="TEICHURONIC ACID BIOSYNTHESIS PROTEIN TUAE"/>
    <property type="match status" value="1"/>
</dbReference>
<dbReference type="EnsemblBacteria" id="ABC22914">
    <property type="protein sequence ID" value="ABC22914"/>
    <property type="gene ID" value="Rru_A2114"/>
</dbReference>
<name>Q2RSI1_RHORT</name>
<dbReference type="eggNOG" id="COG3307">
    <property type="taxonomic scope" value="Bacteria"/>
</dbReference>
<gene>
    <name evidence="7" type="ordered locus">Rru_A2114</name>
</gene>
<feature type="transmembrane region" description="Helical" evidence="5">
    <location>
        <begin position="343"/>
        <end position="362"/>
    </location>
</feature>
<dbReference type="STRING" id="269796.Rru_A2114"/>